<keyword evidence="2" id="KW-0812">Transmembrane</keyword>
<dbReference type="GO" id="GO:0032933">
    <property type="term" value="P:SREBP signaling pathway"/>
    <property type="evidence" value="ECO:0007669"/>
    <property type="project" value="InterPro"/>
</dbReference>
<dbReference type="GeneID" id="36577866"/>
<keyword evidence="2" id="KW-1133">Transmembrane helix</keyword>
<feature type="transmembrane region" description="Helical" evidence="2">
    <location>
        <begin position="63"/>
        <end position="81"/>
    </location>
</feature>
<feature type="region of interest" description="Disordered" evidence="1">
    <location>
        <begin position="1"/>
        <end position="48"/>
    </location>
</feature>
<feature type="region of interest" description="Disordered" evidence="1">
    <location>
        <begin position="240"/>
        <end position="280"/>
    </location>
</feature>
<evidence type="ECO:0000313" key="4">
    <source>
        <dbReference type="EMBL" id="PSS27797.1"/>
    </source>
</evidence>
<dbReference type="OrthoDB" id="5428737at2759"/>
<feature type="transmembrane region" description="Helical" evidence="2">
    <location>
        <begin position="115"/>
        <end position="132"/>
    </location>
</feature>
<dbReference type="GO" id="GO:0044695">
    <property type="term" value="C:Dsc E3 ubiquitin ligase complex"/>
    <property type="evidence" value="ECO:0007669"/>
    <property type="project" value="InterPro"/>
</dbReference>
<sequence length="349" mass="38719">MNNDLTPTSAVDSLPHSSTSENASNEPTGDTAAPQEQQQNRQTRAQKRAEAQLKKKYEFIDSLMTNIDVLIYVELCILYYMDCSLFRFLLRTFAQMAFLTPKPNFVPPMPQHRPYIGAIFGPNIICALLHIFTARPQAGESMRGYLHGGIIIDLIGYKGPTSKLHLLLLDILVLALQCFMLAVHVEREKLLKILAVLSNPFSTRDQLRVEVLSAQDHDAEERGFMRESVMDNGDIEMQAMASHNDGPSTRNEAGTEPDQDRASLLEEPPPRDGSGNDESPLDTFWAGSAIVADFHVFATIRKQWDDYGNASASALQTVGFSAEFAAVTANRRINAASQRFQRSVESLAG</sequence>
<evidence type="ECO:0000259" key="3">
    <source>
        <dbReference type="Pfam" id="PF08508"/>
    </source>
</evidence>
<dbReference type="PANTHER" id="PTHR39405:SF1">
    <property type="entry name" value="DSC E3 UBIQUITIN LIGASE COMPLEX SUBUNIT 4"/>
    <property type="match status" value="1"/>
</dbReference>
<feature type="compositionally biased region" description="Low complexity" evidence="1">
    <location>
        <begin position="32"/>
        <end position="43"/>
    </location>
</feature>
<dbReference type="PANTHER" id="PTHR39405">
    <property type="entry name" value="DSC E3 UBIQUITIN LIGASE COMPLEX SUBUNIT 4"/>
    <property type="match status" value="1"/>
</dbReference>
<dbReference type="InParanoid" id="A0A2T3BEE9"/>
<feature type="compositionally biased region" description="Polar residues" evidence="1">
    <location>
        <begin position="1"/>
        <end position="28"/>
    </location>
</feature>
<reference evidence="4 5" key="1">
    <citation type="journal article" date="2018" name="New Phytol.">
        <title>Comparative genomics and transcriptomics depict ericoid mycorrhizal fungi as versatile saprotrophs and plant mutualists.</title>
        <authorList>
            <person name="Martino E."/>
            <person name="Morin E."/>
            <person name="Grelet G.A."/>
            <person name="Kuo A."/>
            <person name="Kohler A."/>
            <person name="Daghino S."/>
            <person name="Barry K.W."/>
            <person name="Cichocki N."/>
            <person name="Clum A."/>
            <person name="Dockter R.B."/>
            <person name="Hainaut M."/>
            <person name="Kuo R.C."/>
            <person name="LaButti K."/>
            <person name="Lindahl B.D."/>
            <person name="Lindquist E.A."/>
            <person name="Lipzen A."/>
            <person name="Khouja H.R."/>
            <person name="Magnuson J."/>
            <person name="Murat C."/>
            <person name="Ohm R.A."/>
            <person name="Singer S.W."/>
            <person name="Spatafora J.W."/>
            <person name="Wang M."/>
            <person name="Veneault-Fourrey C."/>
            <person name="Henrissat B."/>
            <person name="Grigoriev I.V."/>
            <person name="Martin F.M."/>
            <person name="Perotto S."/>
        </authorList>
    </citation>
    <scope>NUCLEOTIDE SEQUENCE [LARGE SCALE GENOMIC DNA]</scope>
    <source>
        <strain evidence="4 5">ATCC 22711</strain>
    </source>
</reference>
<evidence type="ECO:0000313" key="5">
    <source>
        <dbReference type="Proteomes" id="UP000241818"/>
    </source>
</evidence>
<dbReference type="RefSeq" id="XP_024725322.1">
    <property type="nucleotide sequence ID" value="XM_024869785.1"/>
</dbReference>
<dbReference type="InterPro" id="IPR013715">
    <property type="entry name" value="DUF1746"/>
</dbReference>
<gene>
    <name evidence="4" type="ORF">M430DRAFT_93751</name>
</gene>
<evidence type="ECO:0000256" key="1">
    <source>
        <dbReference type="SAM" id="MobiDB-lite"/>
    </source>
</evidence>
<feature type="transmembrane region" description="Helical" evidence="2">
    <location>
        <begin position="166"/>
        <end position="185"/>
    </location>
</feature>
<dbReference type="EMBL" id="KZ679006">
    <property type="protein sequence ID" value="PSS27797.1"/>
    <property type="molecule type" value="Genomic_DNA"/>
</dbReference>
<name>A0A2T3BEE9_AMORE</name>
<proteinExistence type="predicted"/>
<evidence type="ECO:0000256" key="2">
    <source>
        <dbReference type="SAM" id="Phobius"/>
    </source>
</evidence>
<keyword evidence="2" id="KW-0472">Membrane</keyword>
<dbReference type="InterPro" id="IPR038967">
    <property type="entry name" value="Dsc4-like"/>
</dbReference>
<dbReference type="Pfam" id="PF08508">
    <property type="entry name" value="DUF1746"/>
    <property type="match status" value="1"/>
</dbReference>
<dbReference type="Proteomes" id="UP000241818">
    <property type="component" value="Unassembled WGS sequence"/>
</dbReference>
<keyword evidence="5" id="KW-1185">Reference proteome</keyword>
<dbReference type="GO" id="GO:0005783">
    <property type="term" value="C:endoplasmic reticulum"/>
    <property type="evidence" value="ECO:0007669"/>
    <property type="project" value="TreeGrafter"/>
</dbReference>
<organism evidence="4 5">
    <name type="scientific">Amorphotheca resinae ATCC 22711</name>
    <dbReference type="NCBI Taxonomy" id="857342"/>
    <lineage>
        <taxon>Eukaryota</taxon>
        <taxon>Fungi</taxon>
        <taxon>Dikarya</taxon>
        <taxon>Ascomycota</taxon>
        <taxon>Pezizomycotina</taxon>
        <taxon>Leotiomycetes</taxon>
        <taxon>Helotiales</taxon>
        <taxon>Amorphothecaceae</taxon>
        <taxon>Amorphotheca</taxon>
    </lineage>
</organism>
<feature type="domain" description="DUF1746" evidence="3">
    <location>
        <begin position="66"/>
        <end position="180"/>
    </location>
</feature>
<dbReference type="AlphaFoldDB" id="A0A2T3BEE9"/>
<feature type="compositionally biased region" description="Basic and acidic residues" evidence="1">
    <location>
        <begin position="258"/>
        <end position="270"/>
    </location>
</feature>
<accession>A0A2T3BEE9</accession>
<protein>
    <recommendedName>
        <fullName evidence="3">DUF1746 domain-containing protein</fullName>
    </recommendedName>
</protein>